<accession>A0AAD9JIZ5</accession>
<keyword evidence="2" id="KW-1185">Reference proteome</keyword>
<sequence length="90" mass="10930">TKAFKRLKTDEPEREFRVIQKIVKCELRKLQTKAWDKWYEKLSSVNSSRLWSETRKLKGSMKPATIRNTLLPLRIQQKLRDRHEERSITF</sequence>
<reference evidence="1" key="1">
    <citation type="journal article" date="2023" name="Mol. Biol. Evol.">
        <title>Third-Generation Sequencing Reveals the Adaptive Role of the Epigenome in Three Deep-Sea Polychaetes.</title>
        <authorList>
            <person name="Perez M."/>
            <person name="Aroh O."/>
            <person name="Sun Y."/>
            <person name="Lan Y."/>
            <person name="Juniper S.K."/>
            <person name="Young C.R."/>
            <person name="Angers B."/>
            <person name="Qian P.Y."/>
        </authorList>
    </citation>
    <scope>NUCLEOTIDE SEQUENCE</scope>
    <source>
        <strain evidence="1">P08H-3</strain>
    </source>
</reference>
<name>A0AAD9JIZ5_9ANNE</name>
<evidence type="ECO:0000313" key="1">
    <source>
        <dbReference type="EMBL" id="KAK2154083.1"/>
    </source>
</evidence>
<protein>
    <submittedName>
        <fullName evidence="1">Uncharacterized protein</fullName>
    </submittedName>
</protein>
<dbReference type="EMBL" id="JAODUP010000277">
    <property type="protein sequence ID" value="KAK2154083.1"/>
    <property type="molecule type" value="Genomic_DNA"/>
</dbReference>
<evidence type="ECO:0000313" key="2">
    <source>
        <dbReference type="Proteomes" id="UP001208570"/>
    </source>
</evidence>
<dbReference type="AlphaFoldDB" id="A0AAD9JIZ5"/>
<comment type="caution">
    <text evidence="1">The sequence shown here is derived from an EMBL/GenBank/DDBJ whole genome shotgun (WGS) entry which is preliminary data.</text>
</comment>
<proteinExistence type="predicted"/>
<dbReference type="Proteomes" id="UP001208570">
    <property type="component" value="Unassembled WGS sequence"/>
</dbReference>
<gene>
    <name evidence="1" type="ORF">LSH36_277g02044</name>
</gene>
<feature type="non-terminal residue" evidence="1">
    <location>
        <position position="1"/>
    </location>
</feature>
<organism evidence="1 2">
    <name type="scientific">Paralvinella palmiformis</name>
    <dbReference type="NCBI Taxonomy" id="53620"/>
    <lineage>
        <taxon>Eukaryota</taxon>
        <taxon>Metazoa</taxon>
        <taxon>Spiralia</taxon>
        <taxon>Lophotrochozoa</taxon>
        <taxon>Annelida</taxon>
        <taxon>Polychaeta</taxon>
        <taxon>Sedentaria</taxon>
        <taxon>Canalipalpata</taxon>
        <taxon>Terebellida</taxon>
        <taxon>Terebelliformia</taxon>
        <taxon>Alvinellidae</taxon>
        <taxon>Paralvinella</taxon>
    </lineage>
</organism>